<feature type="binding site" evidence="6">
    <location>
        <position position="106"/>
    </location>
    <ligand>
        <name>a divalent metal cation</name>
        <dbReference type="ChEBI" id="CHEBI:60240"/>
        <label>2</label>
        <note>catalytic</note>
    </ligand>
</feature>
<dbReference type="InterPro" id="IPR001714">
    <property type="entry name" value="Pept_M24_MAP"/>
</dbReference>
<dbReference type="HAMAP" id="MF_01974">
    <property type="entry name" value="MetAP_1"/>
    <property type="match status" value="1"/>
</dbReference>
<feature type="binding site" evidence="6">
    <location>
        <position position="106"/>
    </location>
    <ligand>
        <name>a divalent metal cation</name>
        <dbReference type="ChEBI" id="CHEBI:60240"/>
        <label>1</label>
    </ligand>
</feature>
<evidence type="ECO:0000313" key="9">
    <source>
        <dbReference type="EMBL" id="UQK59568.1"/>
    </source>
</evidence>
<keyword evidence="3 6" id="KW-0645">Protease</keyword>
<name>A0A9E7DJW1_9FIRM</name>
<dbReference type="InterPro" id="IPR002467">
    <property type="entry name" value="Pept_M24A_MAP1"/>
</dbReference>
<dbReference type="PROSITE" id="PS00680">
    <property type="entry name" value="MAP_1"/>
    <property type="match status" value="1"/>
</dbReference>
<evidence type="ECO:0000256" key="7">
    <source>
        <dbReference type="RuleBase" id="RU003653"/>
    </source>
</evidence>
<keyword evidence="4 6" id="KW-0479">Metal-binding</keyword>
<reference evidence="9" key="1">
    <citation type="submission" date="2022-04" db="EMBL/GenBank/DDBJ databases">
        <title>Complete genome sequences of Ezakiella coagulans and Fenollaria massiliensis.</title>
        <authorList>
            <person name="France M.T."/>
            <person name="Clifford J."/>
            <person name="Narina S."/>
            <person name="Rutt L."/>
            <person name="Ravel J."/>
        </authorList>
    </citation>
    <scope>NUCLEOTIDE SEQUENCE</scope>
    <source>
        <strain evidence="9">C0061C2</strain>
    </source>
</reference>
<feature type="binding site" evidence="6">
    <location>
        <position position="95"/>
    </location>
    <ligand>
        <name>a divalent metal cation</name>
        <dbReference type="ChEBI" id="CHEBI:60240"/>
        <label>1</label>
    </ligand>
</feature>
<feature type="domain" description="Peptidase M24" evidence="8">
    <location>
        <begin position="12"/>
        <end position="240"/>
    </location>
</feature>
<dbReference type="NCBIfam" id="TIGR00500">
    <property type="entry name" value="met_pdase_I"/>
    <property type="match status" value="1"/>
</dbReference>
<evidence type="ECO:0000256" key="6">
    <source>
        <dbReference type="HAMAP-Rule" id="MF_01974"/>
    </source>
</evidence>
<dbReference type="Pfam" id="PF00557">
    <property type="entry name" value="Peptidase_M24"/>
    <property type="match status" value="1"/>
</dbReference>
<evidence type="ECO:0000256" key="5">
    <source>
        <dbReference type="ARBA" id="ARBA00022801"/>
    </source>
</evidence>
<dbReference type="PRINTS" id="PR00599">
    <property type="entry name" value="MAPEPTIDASE"/>
</dbReference>
<comment type="cofactor">
    <cofactor evidence="6">
        <name>Co(2+)</name>
        <dbReference type="ChEBI" id="CHEBI:48828"/>
    </cofactor>
    <cofactor evidence="6">
        <name>Zn(2+)</name>
        <dbReference type="ChEBI" id="CHEBI:29105"/>
    </cofactor>
    <cofactor evidence="6">
        <name>Mn(2+)</name>
        <dbReference type="ChEBI" id="CHEBI:29035"/>
    </cofactor>
    <cofactor evidence="6">
        <name>Fe(2+)</name>
        <dbReference type="ChEBI" id="CHEBI:29033"/>
    </cofactor>
    <text evidence="6">Binds 2 divalent metal cations per subunit. Has a high-affinity and a low affinity metal-binding site. The true nature of the physiological cofactor is under debate. The enzyme is active with cobalt, zinc, manganese or divalent iron ions. Most likely, methionine aminopeptidases function as mononuclear Fe(2+)-metalloproteases under physiological conditions, and the catalytically relevant metal-binding site has been assigned to the histidine-containing high-affinity site.</text>
</comment>
<dbReference type="EC" id="3.4.11.18" evidence="6 7"/>
<accession>A0A9E7DJW1</accession>
<dbReference type="Gene3D" id="3.90.230.10">
    <property type="entry name" value="Creatinase/methionine aminopeptidase superfamily"/>
    <property type="match status" value="1"/>
</dbReference>
<feature type="binding site" evidence="6">
    <location>
        <position position="176"/>
    </location>
    <ligand>
        <name>substrate</name>
    </ligand>
</feature>
<dbReference type="Proteomes" id="UP000831151">
    <property type="component" value="Chromosome"/>
</dbReference>
<protein>
    <recommendedName>
        <fullName evidence="6 7">Methionine aminopeptidase</fullName>
        <shortName evidence="6">MAP</shortName>
        <shortName evidence="6">MetAP</shortName>
        <ecNumber evidence="6 7">3.4.11.18</ecNumber>
    </recommendedName>
    <alternativeName>
        <fullName evidence="6">Peptidase M</fullName>
    </alternativeName>
</protein>
<gene>
    <name evidence="6 9" type="primary">map</name>
    <name evidence="9" type="ORF">M1R53_02680</name>
</gene>
<proteinExistence type="inferred from homology"/>
<organism evidence="9 10">
    <name type="scientific">Fenollaria massiliensis</name>
    <dbReference type="NCBI Taxonomy" id="938288"/>
    <lineage>
        <taxon>Bacteria</taxon>
        <taxon>Bacillati</taxon>
        <taxon>Bacillota</taxon>
        <taxon>Clostridia</taxon>
        <taxon>Eubacteriales</taxon>
        <taxon>Fenollaria</taxon>
    </lineage>
</organism>
<evidence type="ECO:0000259" key="8">
    <source>
        <dbReference type="Pfam" id="PF00557"/>
    </source>
</evidence>
<feature type="binding site" evidence="6">
    <location>
        <position position="202"/>
    </location>
    <ligand>
        <name>a divalent metal cation</name>
        <dbReference type="ChEBI" id="CHEBI:60240"/>
        <label>2</label>
        <note>catalytic</note>
    </ligand>
</feature>
<dbReference type="RefSeq" id="WP_019214592.1">
    <property type="nucleotide sequence ID" value="NZ_CP096649.1"/>
</dbReference>
<dbReference type="EMBL" id="CP096649">
    <property type="protein sequence ID" value="UQK59568.1"/>
    <property type="molecule type" value="Genomic_DNA"/>
</dbReference>
<feature type="binding site" evidence="6">
    <location>
        <position position="77"/>
    </location>
    <ligand>
        <name>substrate</name>
    </ligand>
</feature>
<evidence type="ECO:0000256" key="2">
    <source>
        <dbReference type="ARBA" id="ARBA00022438"/>
    </source>
</evidence>
<comment type="subunit">
    <text evidence="6">Monomer.</text>
</comment>
<keyword evidence="10" id="KW-1185">Reference proteome</keyword>
<evidence type="ECO:0000313" key="10">
    <source>
        <dbReference type="Proteomes" id="UP000831151"/>
    </source>
</evidence>
<keyword evidence="5 6" id="KW-0378">Hydrolase</keyword>
<dbReference type="GO" id="GO:0006508">
    <property type="term" value="P:proteolysis"/>
    <property type="evidence" value="ECO:0007669"/>
    <property type="project" value="UniProtKB-KW"/>
</dbReference>
<feature type="binding site" evidence="6">
    <location>
        <position position="233"/>
    </location>
    <ligand>
        <name>a divalent metal cation</name>
        <dbReference type="ChEBI" id="CHEBI:60240"/>
        <label>2</label>
        <note>catalytic</note>
    </ligand>
</feature>
<evidence type="ECO:0000256" key="3">
    <source>
        <dbReference type="ARBA" id="ARBA00022670"/>
    </source>
</evidence>
<feature type="binding site" evidence="6">
    <location>
        <position position="233"/>
    </location>
    <ligand>
        <name>a divalent metal cation</name>
        <dbReference type="ChEBI" id="CHEBI:60240"/>
        <label>1</label>
    </ligand>
</feature>
<dbReference type="InterPro" id="IPR036005">
    <property type="entry name" value="Creatinase/aminopeptidase-like"/>
</dbReference>
<comment type="function">
    <text evidence="1 6">Removes the N-terminal methionine from nascent proteins. The N-terminal methionine is often cleaved when the second residue in the primary sequence is small and uncharged (Met-Ala-, Cys, Gly, Pro, Ser, Thr, or Val). Requires deformylation of the N(alpha)-formylated initiator methionine before it can be hydrolyzed.</text>
</comment>
<dbReference type="InterPro" id="IPR000994">
    <property type="entry name" value="Pept_M24"/>
</dbReference>
<dbReference type="GO" id="GO:0004239">
    <property type="term" value="F:initiator methionyl aminopeptidase activity"/>
    <property type="evidence" value="ECO:0007669"/>
    <property type="project" value="UniProtKB-UniRule"/>
</dbReference>
<evidence type="ECO:0000256" key="1">
    <source>
        <dbReference type="ARBA" id="ARBA00002521"/>
    </source>
</evidence>
<dbReference type="GO" id="GO:0005829">
    <property type="term" value="C:cytosol"/>
    <property type="evidence" value="ECO:0007669"/>
    <property type="project" value="TreeGrafter"/>
</dbReference>
<sequence>MIYLKTKDQINKMIDAGKILISVHHALRDKVKEGVTTMELNDFVDNFIVSQGAYPEQKGYEGFPYAICASVNDEICHGFPSKDVILKNGDIISIDMVVNYKGWMADSCWSYPVGKLSEEDQKLFDHTREAMYKAISIVDENVRIGEIGKCIEAFTKPKGYSIVKEFIGHGIGKNMHEDPQVFHYDAGIKGPRIVKGMAFTIEPMICMGSAAMKLDKNGWTARTKDGSKCVQFEHTLALTDNGVIITTDQGDV</sequence>
<dbReference type="PANTHER" id="PTHR43330:SF17">
    <property type="entry name" value="METHIONINE AMINOPEPTIDASE"/>
    <property type="match status" value="1"/>
</dbReference>
<comment type="catalytic activity">
    <reaction evidence="6 7">
        <text>Release of N-terminal amino acids, preferentially methionine, from peptides and arylamides.</text>
        <dbReference type="EC" id="3.4.11.18"/>
    </reaction>
</comment>
<dbReference type="SUPFAM" id="SSF55920">
    <property type="entry name" value="Creatinase/aminopeptidase"/>
    <property type="match status" value="1"/>
</dbReference>
<keyword evidence="2 6" id="KW-0031">Aminopeptidase</keyword>
<evidence type="ECO:0000256" key="4">
    <source>
        <dbReference type="ARBA" id="ARBA00022723"/>
    </source>
</evidence>
<dbReference type="KEGG" id="fms:M1R53_02680"/>
<dbReference type="CDD" id="cd01086">
    <property type="entry name" value="MetAP1"/>
    <property type="match status" value="1"/>
</dbReference>
<feature type="binding site" evidence="6">
    <location>
        <position position="169"/>
    </location>
    <ligand>
        <name>a divalent metal cation</name>
        <dbReference type="ChEBI" id="CHEBI:60240"/>
        <label>2</label>
        <note>catalytic</note>
    </ligand>
</feature>
<dbReference type="GO" id="GO:0070006">
    <property type="term" value="F:metalloaminopeptidase activity"/>
    <property type="evidence" value="ECO:0007669"/>
    <property type="project" value="UniProtKB-UniRule"/>
</dbReference>
<comment type="similarity">
    <text evidence="6">Belongs to the peptidase M24A family. Methionine aminopeptidase type 1 subfamily.</text>
</comment>
<dbReference type="GO" id="GO:0046872">
    <property type="term" value="F:metal ion binding"/>
    <property type="evidence" value="ECO:0007669"/>
    <property type="project" value="UniProtKB-UniRule"/>
</dbReference>
<dbReference type="PANTHER" id="PTHR43330">
    <property type="entry name" value="METHIONINE AMINOPEPTIDASE"/>
    <property type="match status" value="1"/>
</dbReference>
<dbReference type="AlphaFoldDB" id="A0A9E7DJW1"/>